<feature type="transmembrane region" description="Helical" evidence="2">
    <location>
        <begin position="1242"/>
        <end position="1260"/>
    </location>
</feature>
<organism evidence="3">
    <name type="scientific">Oikopleura dioica</name>
    <name type="common">Tunicate</name>
    <dbReference type="NCBI Taxonomy" id="34765"/>
    <lineage>
        <taxon>Eukaryota</taxon>
        <taxon>Metazoa</taxon>
        <taxon>Chordata</taxon>
        <taxon>Tunicata</taxon>
        <taxon>Appendicularia</taxon>
        <taxon>Copelata</taxon>
        <taxon>Oikopleuridae</taxon>
        <taxon>Oikopleura</taxon>
    </lineage>
</organism>
<protein>
    <submittedName>
        <fullName evidence="3">Uncharacterized protein</fullName>
    </submittedName>
</protein>
<proteinExistence type="predicted"/>
<feature type="compositionally biased region" description="Low complexity" evidence="1">
    <location>
        <begin position="565"/>
        <end position="574"/>
    </location>
</feature>
<dbReference type="EMBL" id="FN654302">
    <property type="protein sequence ID" value="CBY31403.1"/>
    <property type="molecule type" value="Genomic_DNA"/>
</dbReference>
<keyword evidence="2" id="KW-0812">Transmembrane</keyword>
<evidence type="ECO:0000313" key="3">
    <source>
        <dbReference type="EMBL" id="CBY31403.1"/>
    </source>
</evidence>
<feature type="compositionally biased region" description="Low complexity" evidence="1">
    <location>
        <begin position="514"/>
        <end position="525"/>
    </location>
</feature>
<feature type="region of interest" description="Disordered" evidence="1">
    <location>
        <begin position="592"/>
        <end position="615"/>
    </location>
</feature>
<evidence type="ECO:0000256" key="1">
    <source>
        <dbReference type="SAM" id="MobiDB-lite"/>
    </source>
</evidence>
<dbReference type="AlphaFoldDB" id="E4Y703"/>
<feature type="region of interest" description="Disordered" evidence="1">
    <location>
        <begin position="500"/>
        <end position="576"/>
    </location>
</feature>
<keyword evidence="2" id="KW-0472">Membrane</keyword>
<gene>
    <name evidence="3" type="ORF">GSOID_T00025306001</name>
</gene>
<dbReference type="Proteomes" id="UP000011014">
    <property type="component" value="Unassembled WGS sequence"/>
</dbReference>
<reference evidence="3" key="1">
    <citation type="journal article" date="2010" name="Science">
        <title>Plasticity of animal genome architecture unmasked by rapid evolution of a pelagic tunicate.</title>
        <authorList>
            <person name="Denoeud F."/>
            <person name="Henriet S."/>
            <person name="Mungpakdee S."/>
            <person name="Aury J.M."/>
            <person name="Da Silva C."/>
            <person name="Brinkmann H."/>
            <person name="Mikhaleva J."/>
            <person name="Olsen L.C."/>
            <person name="Jubin C."/>
            <person name="Canestro C."/>
            <person name="Bouquet J.M."/>
            <person name="Danks G."/>
            <person name="Poulain J."/>
            <person name="Campsteijn C."/>
            <person name="Adamski M."/>
            <person name="Cross I."/>
            <person name="Yadetie F."/>
            <person name="Muffato M."/>
            <person name="Louis A."/>
            <person name="Butcher S."/>
            <person name="Tsagkogeorga G."/>
            <person name="Konrad A."/>
            <person name="Singh S."/>
            <person name="Jensen M.F."/>
            <person name="Cong E.H."/>
            <person name="Eikeseth-Otteraa H."/>
            <person name="Noel B."/>
            <person name="Anthouard V."/>
            <person name="Porcel B.M."/>
            <person name="Kachouri-Lafond R."/>
            <person name="Nishino A."/>
            <person name="Ugolini M."/>
            <person name="Chourrout P."/>
            <person name="Nishida H."/>
            <person name="Aasland R."/>
            <person name="Huzurbazar S."/>
            <person name="Westhof E."/>
            <person name="Delsuc F."/>
            <person name="Lehrach H."/>
            <person name="Reinhardt R."/>
            <person name="Weissenbach J."/>
            <person name="Roy S.W."/>
            <person name="Artiguenave F."/>
            <person name="Postlethwait J.H."/>
            <person name="Manak J.R."/>
            <person name="Thompson E.M."/>
            <person name="Jaillon O."/>
            <person name="Du Pasquier L."/>
            <person name="Boudinot P."/>
            <person name="Liberles D.A."/>
            <person name="Volff J.N."/>
            <person name="Philippe H."/>
            <person name="Lenhard B."/>
            <person name="Roest Crollius H."/>
            <person name="Wincker P."/>
            <person name="Chourrout D."/>
        </authorList>
    </citation>
    <scope>NUCLEOTIDE SEQUENCE [LARGE SCALE GENOMIC DNA]</scope>
</reference>
<name>E4Y703_OIKDI</name>
<keyword evidence="2" id="KW-1133">Transmembrane helix</keyword>
<evidence type="ECO:0000256" key="2">
    <source>
        <dbReference type="SAM" id="Phobius"/>
    </source>
</evidence>
<accession>E4Y703</accession>
<sequence length="1270" mass="139547">MRFDLTLDKLEQIASALQDDVRLDLLADPLVFMEPEFVEPGSELVSEEEAERARGSFYGYKKTSGANVASLRGSDSRAVYDRVVNRLDIVTGKKERRLDVGFEHDGLVSADVTSWMSRVMAEFFSHVSLTMVLGYESAMMVHAVSVFFFPGEPATHRTILERSLERLVDPSLDTSAHVFFFTRLLDAGVSMMQMVRCVSTQNPFPRAMLESSHAYTEMRRSFNCLFGHGDEGAIAVRQLLQASVHRGFEQRAFRSHVLYLASCCMYRVAQFPALEYDGFLAGLPDEFLQLLFGLQLISSKAQPYHSSAMDDRLSFYSMLEYNRLLCLHSEDPVQHPLPEKISLESIKAGAANLTGAFLPETLKELEARANTARGEFRAHQRRMRAEAASGMENVLVEDTESSHGRVYLVTSGPRGYECAALVPTQADDVFSADCSASVPLSGPPAPVSPASFMAPSTSRSGIPSVQHEFVVGSKRLAAVGNGAMVANIRRSVLGQIPEDACSDAPAETSGTAASSVPSRRVGPSRAARPTNFYDPSVASSVGADRDQGPSGGSPDGGPDPGPGGAPNDEPNDNPVLDAAAFNASNIRLHRSRHYGNQANDPSSGRRHPASGGQEMMDDSYSIVEYSGYGANPRNVAYTPVNRRMYVRRCIRPSELCLKTTNVSQGLVHGLREVVESCPRVNTHNEGLQPNQQILKENLAAFHRQQYASLPAALEEIFGRLNRRELGEIVDLYSNELPALVENQRLRPNLLIYPGIYPTALMALMNGEVDELEAVSSLILEEGQAFDDGFNALICLAAYIFRVDPALRGNSEALNLVLLRYHHFALCKVDLRHLRANLCTLGCEDTECILSGGCMRRGSSVVAGYCPPLVTLYCVSRRLLNCLNRSCLRVAYETKHSPGYSYTYTEALEFTGATSLDQNIVFHASSHGLTGGGNGIGPRLLLYSHPLFPLGGQFLRVVYPEEMKLSAGTRYAEYCNSVGTIMYLLQAFDITCHYLDAAGDIIVEMSSEVDSRRICQFHVYIYQLLRQTAYLRDHANVLTQPEQFPQDLDLPADLCPLGGPNVVRGYMDPDDAARMAFVLSERLNDPLQGEFAVGGARMERAQELRRLLGDSNPFSSAVSREDCAIHLRPLTAGLHDDASPFRAFQDLLFPPGVLNLPVRACHVPFCSVEGCEGDDAHWLRLCDDIAHFRAVERVPRSLKGCCTGAVPPSRYIPDAELKRIEAGLFSPVLDARAPAGGFGVPPTLLIIKCSMLLLAFLLNAFQQRRAYNMLN</sequence>